<dbReference type="OrthoDB" id="1109395at2"/>
<evidence type="ECO:0000313" key="7">
    <source>
        <dbReference type="Proteomes" id="UP000064893"/>
    </source>
</evidence>
<dbReference type="GO" id="GO:0007165">
    <property type="term" value="P:signal transduction"/>
    <property type="evidence" value="ECO:0007669"/>
    <property type="project" value="InterPro"/>
</dbReference>
<dbReference type="Gene3D" id="3.30.450.20">
    <property type="entry name" value="PAS domain"/>
    <property type="match status" value="3"/>
</dbReference>
<dbReference type="CDD" id="cd12913">
    <property type="entry name" value="PDC1_MCP_like"/>
    <property type="match status" value="1"/>
</dbReference>
<feature type="transmembrane region" description="Helical" evidence="2">
    <location>
        <begin position="323"/>
        <end position="344"/>
    </location>
</feature>
<dbReference type="PROSITE" id="PS50113">
    <property type="entry name" value="PAC"/>
    <property type="match status" value="1"/>
</dbReference>
<dbReference type="Pfam" id="PF13185">
    <property type="entry name" value="GAF_2"/>
    <property type="match status" value="1"/>
</dbReference>
<dbReference type="SUPFAM" id="SSF158472">
    <property type="entry name" value="HAMP domain-like"/>
    <property type="match status" value="1"/>
</dbReference>
<dbReference type="Pfam" id="PF00672">
    <property type="entry name" value="HAMP"/>
    <property type="match status" value="1"/>
</dbReference>
<reference evidence="6 7" key="1">
    <citation type="submission" date="2015-11" db="EMBL/GenBank/DDBJ databases">
        <title>Description and complete genome sequence of a novel strain predominating in hypersaline microbial mats and representing a new family of the Bacteriodetes phylum.</title>
        <authorList>
            <person name="Spring S."/>
            <person name="Bunk B."/>
            <person name="Sproer C."/>
            <person name="Klenk H.-P."/>
        </authorList>
    </citation>
    <scope>NUCLEOTIDE SEQUENCE [LARGE SCALE GENOMIC DNA]</scope>
    <source>
        <strain evidence="6 7">L21-Spi-D4</strain>
    </source>
</reference>
<dbReference type="STRING" id="1307839.L21SP5_03289"/>
<feature type="coiled-coil region" evidence="1">
    <location>
        <begin position="613"/>
        <end position="664"/>
    </location>
</feature>
<gene>
    <name evidence="6" type="primary">bdlA_7</name>
    <name evidence="6" type="ORF">L21SP5_03289</name>
</gene>
<dbReference type="CDD" id="cd06225">
    <property type="entry name" value="HAMP"/>
    <property type="match status" value="1"/>
</dbReference>
<dbReference type="InterPro" id="IPR000014">
    <property type="entry name" value="PAS"/>
</dbReference>
<keyword evidence="2" id="KW-1133">Transmembrane helix</keyword>
<keyword evidence="1" id="KW-0175">Coiled coil</keyword>
<keyword evidence="2" id="KW-0812">Transmembrane</keyword>
<keyword evidence="7" id="KW-1185">Reference proteome</keyword>
<keyword evidence="2" id="KW-0472">Membrane</keyword>
<dbReference type="SUPFAM" id="SSF55781">
    <property type="entry name" value="GAF domain-like"/>
    <property type="match status" value="1"/>
</dbReference>
<dbReference type="PROSITE" id="PS50112">
    <property type="entry name" value="PAS"/>
    <property type="match status" value="1"/>
</dbReference>
<dbReference type="PANTHER" id="PTHR32089">
    <property type="entry name" value="METHYL-ACCEPTING CHEMOTAXIS PROTEIN MCPB"/>
    <property type="match status" value="1"/>
</dbReference>
<dbReference type="InterPro" id="IPR000700">
    <property type="entry name" value="PAS-assoc_C"/>
</dbReference>
<dbReference type="AlphaFoldDB" id="A0A0S2I3J7"/>
<dbReference type="Proteomes" id="UP000064893">
    <property type="component" value="Chromosome"/>
</dbReference>
<evidence type="ECO:0000313" key="6">
    <source>
        <dbReference type="EMBL" id="ALO16902.1"/>
    </source>
</evidence>
<dbReference type="InterPro" id="IPR013656">
    <property type="entry name" value="PAS_4"/>
</dbReference>
<dbReference type="SMART" id="SM00304">
    <property type="entry name" value="HAMP"/>
    <property type="match status" value="1"/>
</dbReference>
<dbReference type="PANTHER" id="PTHR32089:SF112">
    <property type="entry name" value="LYSOZYME-LIKE PROTEIN-RELATED"/>
    <property type="match status" value="1"/>
</dbReference>
<name>A0A0S2I3J7_9BACT</name>
<dbReference type="InterPro" id="IPR035965">
    <property type="entry name" value="PAS-like_dom_sf"/>
</dbReference>
<dbReference type="SUPFAM" id="SSF55785">
    <property type="entry name" value="PYP-like sensor domain (PAS domain)"/>
    <property type="match status" value="1"/>
</dbReference>
<dbReference type="Gene3D" id="3.30.450.40">
    <property type="match status" value="1"/>
</dbReference>
<proteinExistence type="predicted"/>
<feature type="domain" description="HAMP" evidence="5">
    <location>
        <begin position="346"/>
        <end position="400"/>
    </location>
</feature>
<accession>A0A0S2I3J7</accession>
<dbReference type="SMART" id="SM00065">
    <property type="entry name" value="GAF"/>
    <property type="match status" value="1"/>
</dbReference>
<dbReference type="InterPro" id="IPR003660">
    <property type="entry name" value="HAMP_dom"/>
</dbReference>
<organism evidence="6 7">
    <name type="scientific">Salinivirga cyanobacteriivorans</name>
    <dbReference type="NCBI Taxonomy" id="1307839"/>
    <lineage>
        <taxon>Bacteria</taxon>
        <taxon>Pseudomonadati</taxon>
        <taxon>Bacteroidota</taxon>
        <taxon>Bacteroidia</taxon>
        <taxon>Bacteroidales</taxon>
        <taxon>Salinivirgaceae</taxon>
        <taxon>Salinivirga</taxon>
    </lineage>
</organism>
<dbReference type="NCBIfam" id="TIGR00229">
    <property type="entry name" value="sensory_box"/>
    <property type="match status" value="1"/>
</dbReference>
<protein>
    <submittedName>
        <fullName evidence="6">Chemotaxis regulator BdlA</fullName>
    </submittedName>
</protein>
<dbReference type="Pfam" id="PF08448">
    <property type="entry name" value="PAS_4"/>
    <property type="match status" value="1"/>
</dbReference>
<dbReference type="InterPro" id="IPR003018">
    <property type="entry name" value="GAF"/>
</dbReference>
<feature type="domain" description="PAC" evidence="4">
    <location>
        <begin position="727"/>
        <end position="781"/>
    </location>
</feature>
<sequence>MSRLRDFFKLGGSLRRKMLYSLFLTFLLILGAVLSYVTIKSEQLALNNARELAQAYARGYAKNIQDQLNIDMGMARALSHSLHGFTNLPVEQRMSVDSNMMYNIASQNEEFLAVWTIWERRTFDTTWTLPYGRGRFTIFRENGQLKYRQELLDLEGDKVDGAYYKMKVSKEETILNPYSFTYSGNDEDAILETSLCVPILQNDEFIGLAGMDISLESYQRIVNQVEPIEGSQLYLLSNDNSFVTHPDDNMLGERFNESFPTLVDTFSIEKHVSDGEPLSFEYENGKTYFYSFAPIYVGKSTTPWSLMLKAPLDTIMEEARRGVFISLIVGLIGLALMTVIVWIISRSVTRPIKSTTRVLQKLAKGNLEDITTLEVTSKDELQDMSDSLNTLMSGLQHTAEFARSIGEGKLDTEYNLLSESDTLGHALLDMQESLRNARLEQKRRNEEEERQNWITEGLAKFGDILRKNNDNLKQLSFNIMKNLVDYIGASQGCIYVRTDDEEEEKYQLTSAIAYDRRKLLKDVVEPGDGLIGRVVHEKLTIYMTDVPDDYVFITSGLGEANPKSILIVPLILNDEVYGALELVSFNEFEKYHIQFVEQIAESIASTISSVKVTERTNRLLKESQHQREELSSQEEEMRQNLEELKATQEEAARRETEMNALIEALGSSVMITEFDLDGMVLNINHKCVDLLGIQPEKMRGKHHKSLGLDNTTASGAYKKFWSDLNRGKTKKRISEVNIAGKTKYIEETYNPVTDSEGTIHKIVGIGYDFTKVKEKDLEIERLKNELDQK</sequence>
<dbReference type="PROSITE" id="PS50885">
    <property type="entry name" value="HAMP"/>
    <property type="match status" value="1"/>
</dbReference>
<dbReference type="Gene3D" id="6.10.340.10">
    <property type="match status" value="1"/>
</dbReference>
<dbReference type="RefSeq" id="WP_057954245.1">
    <property type="nucleotide sequence ID" value="NZ_CP013118.1"/>
</dbReference>
<feature type="domain" description="PAS" evidence="3">
    <location>
        <begin position="654"/>
        <end position="701"/>
    </location>
</feature>
<dbReference type="KEGG" id="blq:L21SP5_03289"/>
<dbReference type="EMBL" id="CP013118">
    <property type="protein sequence ID" value="ALO16902.1"/>
    <property type="molecule type" value="Genomic_DNA"/>
</dbReference>
<evidence type="ECO:0000256" key="2">
    <source>
        <dbReference type="SAM" id="Phobius"/>
    </source>
</evidence>
<dbReference type="CDD" id="cd00130">
    <property type="entry name" value="PAS"/>
    <property type="match status" value="1"/>
</dbReference>
<evidence type="ECO:0000259" key="3">
    <source>
        <dbReference type="PROSITE" id="PS50112"/>
    </source>
</evidence>
<evidence type="ECO:0000259" key="4">
    <source>
        <dbReference type="PROSITE" id="PS50113"/>
    </source>
</evidence>
<dbReference type="CDD" id="cd12912">
    <property type="entry name" value="PDC2_MCP_like"/>
    <property type="match status" value="1"/>
</dbReference>
<dbReference type="GO" id="GO:0016020">
    <property type="term" value="C:membrane"/>
    <property type="evidence" value="ECO:0007669"/>
    <property type="project" value="InterPro"/>
</dbReference>
<evidence type="ECO:0000256" key="1">
    <source>
        <dbReference type="SAM" id="Coils"/>
    </source>
</evidence>
<evidence type="ECO:0000259" key="5">
    <source>
        <dbReference type="PROSITE" id="PS50885"/>
    </source>
</evidence>
<dbReference type="InterPro" id="IPR029016">
    <property type="entry name" value="GAF-like_dom_sf"/>
</dbReference>